<dbReference type="Proteomes" id="UP001281024">
    <property type="component" value="Unassembled WGS sequence"/>
</dbReference>
<evidence type="ECO:0000256" key="9">
    <source>
        <dbReference type="RuleBase" id="RU003945"/>
    </source>
</evidence>
<dbReference type="InterPro" id="IPR001708">
    <property type="entry name" value="YidC/ALB3/OXA1/COX18"/>
</dbReference>
<protein>
    <submittedName>
        <fullName evidence="13">Membrane protein insertase YidC</fullName>
    </submittedName>
</protein>
<evidence type="ECO:0000256" key="5">
    <source>
        <dbReference type="ARBA" id="ARBA00022927"/>
    </source>
</evidence>
<keyword evidence="5" id="KW-0653">Protein transport</keyword>
<gene>
    <name evidence="13" type="primary">yidC</name>
    <name evidence="14" type="ORF">ATX59_09365</name>
    <name evidence="13" type="ORF">GA838_07770</name>
</gene>
<reference evidence="13" key="2">
    <citation type="submission" date="2019-10" db="EMBL/GenBank/DDBJ databases">
        <title>Malate fermentation in French cider.</title>
        <authorList>
            <person name="Cousin F.J."/>
            <person name="Medina Fernandez S."/>
            <person name="Misery B."/>
            <person name="Laplace J.-M."/>
            <person name="Cretenet M."/>
        </authorList>
    </citation>
    <scope>NUCLEOTIDE SEQUENCE</scope>
    <source>
        <strain evidence="13">UCMA15129</strain>
    </source>
</reference>
<dbReference type="EMBL" id="MLOK01000061">
    <property type="protein sequence ID" value="OIM20385.1"/>
    <property type="molecule type" value="Genomic_DNA"/>
</dbReference>
<dbReference type="CDD" id="cd20070">
    <property type="entry name" value="5TM_YidC_Alb3"/>
    <property type="match status" value="1"/>
</dbReference>
<evidence type="ECO:0000256" key="6">
    <source>
        <dbReference type="ARBA" id="ARBA00022989"/>
    </source>
</evidence>
<dbReference type="PRINTS" id="PR00701">
    <property type="entry name" value="60KDINNERMP"/>
</dbReference>
<feature type="transmembrane region" description="Helical" evidence="11">
    <location>
        <begin position="179"/>
        <end position="203"/>
    </location>
</feature>
<sequence length="286" mass="31695">MEKKKTSFIKKVGWPSIIVAIAALIAIVAFAFVPNNASTVYKGFLGSITGFFANSILGVSKLCGNSYGFGIVIFTLLIRFLILPLMVYSISSSKNMAKVAPLVKKVQAKYKGKRDRDSMTKLQEETSSIYKEAGVNPYASLLPVLIQLPVLWALFQSVSSTPALKTGSFFWLQLGSPDPYFVLPILAALFTFISSWMSTASMGKDQPGFAKAMPYIFPFIILFSALAVSSALSLYWVATNAFQVVQTFFLQNPFKARAEEKAKELAELERKKAIKKTLRKAHKRRK</sequence>
<organism evidence="14 15">
    <name type="scientific">Oenococcus oeni</name>
    <name type="common">Leuconostoc oenos</name>
    <dbReference type="NCBI Taxonomy" id="1247"/>
    <lineage>
        <taxon>Bacteria</taxon>
        <taxon>Bacillati</taxon>
        <taxon>Bacillota</taxon>
        <taxon>Bacilli</taxon>
        <taxon>Lactobacillales</taxon>
        <taxon>Lactobacillaceae</taxon>
        <taxon>Oenococcus</taxon>
    </lineage>
</organism>
<dbReference type="GO" id="GO:0032977">
    <property type="term" value="F:membrane insertase activity"/>
    <property type="evidence" value="ECO:0007669"/>
    <property type="project" value="InterPro"/>
</dbReference>
<proteinExistence type="inferred from homology"/>
<dbReference type="NCBIfam" id="TIGR03592">
    <property type="entry name" value="yidC_oxa1_cterm"/>
    <property type="match status" value="1"/>
</dbReference>
<dbReference type="EMBL" id="WERV01000006">
    <property type="protein sequence ID" value="MDV7715639.1"/>
    <property type="molecule type" value="Genomic_DNA"/>
</dbReference>
<feature type="domain" description="Membrane insertase YidC/Oxa/ALB C-terminal" evidence="12">
    <location>
        <begin position="67"/>
        <end position="251"/>
    </location>
</feature>
<evidence type="ECO:0000313" key="14">
    <source>
        <dbReference type="EMBL" id="OIM20385.1"/>
    </source>
</evidence>
<dbReference type="RefSeq" id="WP_002822684.1">
    <property type="nucleotide sequence ID" value="NZ_CP038451.1"/>
</dbReference>
<evidence type="ECO:0000256" key="8">
    <source>
        <dbReference type="ARBA" id="ARBA00023186"/>
    </source>
</evidence>
<comment type="subcellular location">
    <subcellularLocation>
        <location evidence="1">Cell membrane</location>
        <topology evidence="1">Multi-pass membrane protein</topology>
    </subcellularLocation>
    <subcellularLocation>
        <location evidence="9">Membrane</location>
        <topology evidence="9">Multi-pass membrane protein</topology>
    </subcellularLocation>
</comment>
<keyword evidence="4 9" id="KW-0812">Transmembrane</keyword>
<dbReference type="PANTHER" id="PTHR12428:SF65">
    <property type="entry name" value="CYTOCHROME C OXIDASE ASSEMBLY PROTEIN COX18, MITOCHONDRIAL"/>
    <property type="match status" value="1"/>
</dbReference>
<comment type="similarity">
    <text evidence="9">Belongs to the OXA1/ALB3/YidC family.</text>
</comment>
<feature type="transmembrane region" description="Helical" evidence="11">
    <location>
        <begin position="215"/>
        <end position="238"/>
    </location>
</feature>
<dbReference type="GO" id="GO:0051205">
    <property type="term" value="P:protein insertion into membrane"/>
    <property type="evidence" value="ECO:0007669"/>
    <property type="project" value="TreeGrafter"/>
</dbReference>
<dbReference type="Pfam" id="PF02096">
    <property type="entry name" value="60KD_IMP"/>
    <property type="match status" value="1"/>
</dbReference>
<reference evidence="14 15" key="1">
    <citation type="journal article" date="2016" name="BMC Genomics">
        <title>Consensus pan-genome assembly of the specialised wine bacterium Oenococcus oeni.</title>
        <authorList>
            <person name="Sternes P.R."/>
            <person name="Borneman A.R."/>
        </authorList>
    </citation>
    <scope>NUCLEOTIDE SEQUENCE [LARGE SCALE GENOMIC DNA]</scope>
    <source>
        <strain evidence="14 15">AWRIB661</strain>
    </source>
</reference>
<evidence type="ECO:0000256" key="7">
    <source>
        <dbReference type="ARBA" id="ARBA00023136"/>
    </source>
</evidence>
<dbReference type="PANTHER" id="PTHR12428">
    <property type="entry name" value="OXA1"/>
    <property type="match status" value="1"/>
</dbReference>
<dbReference type="Proteomes" id="UP000181728">
    <property type="component" value="Unassembled WGS sequence"/>
</dbReference>
<evidence type="ECO:0000313" key="15">
    <source>
        <dbReference type="Proteomes" id="UP000181728"/>
    </source>
</evidence>
<evidence type="ECO:0000256" key="3">
    <source>
        <dbReference type="ARBA" id="ARBA00022475"/>
    </source>
</evidence>
<keyword evidence="7 11" id="KW-0472">Membrane</keyword>
<dbReference type="GO" id="GO:0015031">
    <property type="term" value="P:protein transport"/>
    <property type="evidence" value="ECO:0007669"/>
    <property type="project" value="UniProtKB-KW"/>
</dbReference>
<comment type="caution">
    <text evidence="14">The sequence shown here is derived from an EMBL/GenBank/DDBJ whole genome shotgun (WGS) entry which is preliminary data.</text>
</comment>
<dbReference type="GO" id="GO:0005886">
    <property type="term" value="C:plasma membrane"/>
    <property type="evidence" value="ECO:0007669"/>
    <property type="project" value="UniProtKB-SubCell"/>
</dbReference>
<evidence type="ECO:0000256" key="11">
    <source>
        <dbReference type="SAM" id="Phobius"/>
    </source>
</evidence>
<dbReference type="AlphaFoldDB" id="A0A6H3GNG1"/>
<accession>A0A6H3GNG1</accession>
<dbReference type="InterPro" id="IPR028055">
    <property type="entry name" value="YidC/Oxa/ALB_C"/>
</dbReference>
<evidence type="ECO:0000313" key="13">
    <source>
        <dbReference type="EMBL" id="MDV7715639.1"/>
    </source>
</evidence>
<keyword evidence="8" id="KW-0143">Chaperone</keyword>
<feature type="coiled-coil region" evidence="10">
    <location>
        <begin position="256"/>
        <end position="285"/>
    </location>
</feature>
<evidence type="ECO:0000259" key="12">
    <source>
        <dbReference type="Pfam" id="PF02096"/>
    </source>
</evidence>
<keyword evidence="3" id="KW-1003">Cell membrane</keyword>
<feature type="transmembrane region" description="Helical" evidence="11">
    <location>
        <begin position="67"/>
        <end position="88"/>
    </location>
</feature>
<feature type="transmembrane region" description="Helical" evidence="11">
    <location>
        <begin position="12"/>
        <end position="33"/>
    </location>
</feature>
<evidence type="ECO:0000256" key="10">
    <source>
        <dbReference type="SAM" id="Coils"/>
    </source>
</evidence>
<evidence type="ECO:0000256" key="1">
    <source>
        <dbReference type="ARBA" id="ARBA00004651"/>
    </source>
</evidence>
<dbReference type="InterPro" id="IPR047196">
    <property type="entry name" value="YidC_ALB_C"/>
</dbReference>
<keyword evidence="6 11" id="KW-1133">Transmembrane helix</keyword>
<keyword evidence="10" id="KW-0175">Coiled coil</keyword>
<evidence type="ECO:0000256" key="2">
    <source>
        <dbReference type="ARBA" id="ARBA00022448"/>
    </source>
</evidence>
<keyword evidence="2" id="KW-0813">Transport</keyword>
<name>A0A6H3GNG1_OENOE</name>
<evidence type="ECO:0000256" key="4">
    <source>
        <dbReference type="ARBA" id="ARBA00022692"/>
    </source>
</evidence>